<dbReference type="InterPro" id="IPR008984">
    <property type="entry name" value="SMAD_FHA_dom_sf"/>
</dbReference>
<reference evidence="4" key="2">
    <citation type="submission" date="2010-01" db="EMBL/GenBank/DDBJ databases">
        <title>The complete genome of Conexibacter woesei DSM 14684.</title>
        <authorList>
            <consortium name="US DOE Joint Genome Institute (JGI-PGF)"/>
            <person name="Lucas S."/>
            <person name="Copeland A."/>
            <person name="Lapidus A."/>
            <person name="Glavina del Rio T."/>
            <person name="Dalin E."/>
            <person name="Tice H."/>
            <person name="Bruce D."/>
            <person name="Goodwin L."/>
            <person name="Pitluck S."/>
            <person name="Kyrpides N."/>
            <person name="Mavromatis K."/>
            <person name="Ivanova N."/>
            <person name="Mikhailova N."/>
            <person name="Chertkov O."/>
            <person name="Brettin T."/>
            <person name="Detter J.C."/>
            <person name="Han C."/>
            <person name="Larimer F."/>
            <person name="Land M."/>
            <person name="Hauser L."/>
            <person name="Markowitz V."/>
            <person name="Cheng J.-F."/>
            <person name="Hugenholtz P."/>
            <person name="Woyke T."/>
            <person name="Wu D."/>
            <person name="Pukall R."/>
            <person name="Steenblock K."/>
            <person name="Schneider S."/>
            <person name="Klenk H.-P."/>
            <person name="Eisen J.A."/>
        </authorList>
    </citation>
    <scope>NUCLEOTIDE SEQUENCE [LARGE SCALE GENOMIC DNA]</scope>
    <source>
        <strain evidence="4">DSM 14684 / CIP 108061 / JCM 11494 / NBRC 100937 / ID131577</strain>
    </source>
</reference>
<sequence>MTTTPSDRHTIAFEPTEAVDAVQGPADGDRVEAVAHPAPGRYFAMEEGGSERLLPLDRTITHLGRGFTADIQLEDVSVSRRHAIVTQRRGAVRILDDRSSNGTFVNGRRIQEAELHDGDVVVIGRVVLQYVDVAPTT</sequence>
<dbReference type="OrthoDB" id="9815925at2"/>
<feature type="domain" description="FHA" evidence="2">
    <location>
        <begin position="61"/>
        <end position="110"/>
    </location>
</feature>
<dbReference type="Pfam" id="PF00498">
    <property type="entry name" value="FHA"/>
    <property type="match status" value="1"/>
</dbReference>
<evidence type="ECO:0000259" key="2">
    <source>
        <dbReference type="PROSITE" id="PS50006"/>
    </source>
</evidence>
<dbReference type="EMBL" id="CP001854">
    <property type="protein sequence ID" value="ADB48583.1"/>
    <property type="molecule type" value="Genomic_DNA"/>
</dbReference>
<dbReference type="SUPFAM" id="SSF49879">
    <property type="entry name" value="SMAD/FHA domain"/>
    <property type="match status" value="1"/>
</dbReference>
<dbReference type="SMART" id="SM00240">
    <property type="entry name" value="FHA"/>
    <property type="match status" value="1"/>
</dbReference>
<dbReference type="InterPro" id="IPR050923">
    <property type="entry name" value="Cell_Proc_Reg/RNA_Proc"/>
</dbReference>
<dbReference type="Gene3D" id="2.60.200.20">
    <property type="match status" value="1"/>
</dbReference>
<accession>D3F505</accession>
<dbReference type="eggNOG" id="COG1716">
    <property type="taxonomic scope" value="Bacteria"/>
</dbReference>
<evidence type="ECO:0000313" key="4">
    <source>
        <dbReference type="Proteomes" id="UP000008229"/>
    </source>
</evidence>
<dbReference type="PANTHER" id="PTHR23308">
    <property type="entry name" value="NUCLEAR INHIBITOR OF PROTEIN PHOSPHATASE-1"/>
    <property type="match status" value="1"/>
</dbReference>
<dbReference type="InterPro" id="IPR000253">
    <property type="entry name" value="FHA_dom"/>
</dbReference>
<dbReference type="RefSeq" id="WP_012931636.1">
    <property type="nucleotide sequence ID" value="NC_013739.1"/>
</dbReference>
<reference evidence="3 4" key="1">
    <citation type="journal article" date="2010" name="Stand. Genomic Sci.">
        <title>Complete genome sequence of Conexibacter woesei type strain (ID131577).</title>
        <authorList>
            <person name="Pukall R."/>
            <person name="Lapidus A."/>
            <person name="Glavina Del Rio T."/>
            <person name="Copeland A."/>
            <person name="Tice H."/>
            <person name="Cheng J.-F."/>
            <person name="Lucas S."/>
            <person name="Chen F."/>
            <person name="Nolan M."/>
            <person name="Bruce D."/>
            <person name="Goodwin L."/>
            <person name="Pitluck S."/>
            <person name="Mavromatis K."/>
            <person name="Ivanova N."/>
            <person name="Ovchinnikova G."/>
            <person name="Pati A."/>
            <person name="Chen A."/>
            <person name="Palaniappan K."/>
            <person name="Land M."/>
            <person name="Hauser L."/>
            <person name="Chang Y.-J."/>
            <person name="Jeffries C.D."/>
            <person name="Chain P."/>
            <person name="Meincke L."/>
            <person name="Sims D."/>
            <person name="Brettin T."/>
            <person name="Detter J.C."/>
            <person name="Rohde M."/>
            <person name="Goeker M."/>
            <person name="Bristow J."/>
            <person name="Eisen J.A."/>
            <person name="Markowitz V."/>
            <person name="Kyrpides N.C."/>
            <person name="Klenk H.-P."/>
            <person name="Hugenholtz P."/>
        </authorList>
    </citation>
    <scope>NUCLEOTIDE SEQUENCE [LARGE SCALE GENOMIC DNA]</scope>
    <source>
        <strain evidence="4">DSM 14684 / CIP 108061 / JCM 11494 / NBRC 100937 / ID131577</strain>
    </source>
</reference>
<protein>
    <submittedName>
        <fullName evidence="3">FHA domain containing protein</fullName>
    </submittedName>
</protein>
<dbReference type="CDD" id="cd00060">
    <property type="entry name" value="FHA"/>
    <property type="match status" value="1"/>
</dbReference>
<proteinExistence type="predicted"/>
<dbReference type="KEGG" id="cwo:Cwoe_0147"/>
<evidence type="ECO:0000256" key="1">
    <source>
        <dbReference type="ARBA" id="ARBA00022553"/>
    </source>
</evidence>
<evidence type="ECO:0000313" key="3">
    <source>
        <dbReference type="EMBL" id="ADB48583.1"/>
    </source>
</evidence>
<gene>
    <name evidence="3" type="ordered locus">Cwoe_0147</name>
</gene>
<dbReference type="Proteomes" id="UP000008229">
    <property type="component" value="Chromosome"/>
</dbReference>
<organism evidence="3 4">
    <name type="scientific">Conexibacter woesei (strain DSM 14684 / CCUG 47730 / CIP 108061 / JCM 11494 / NBRC 100937 / ID131577)</name>
    <dbReference type="NCBI Taxonomy" id="469383"/>
    <lineage>
        <taxon>Bacteria</taxon>
        <taxon>Bacillati</taxon>
        <taxon>Actinomycetota</taxon>
        <taxon>Thermoleophilia</taxon>
        <taxon>Solirubrobacterales</taxon>
        <taxon>Conexibacteraceae</taxon>
        <taxon>Conexibacter</taxon>
    </lineage>
</organism>
<name>D3F505_CONWI</name>
<dbReference type="STRING" id="469383.Cwoe_0147"/>
<dbReference type="PROSITE" id="PS50006">
    <property type="entry name" value="FHA_DOMAIN"/>
    <property type="match status" value="1"/>
</dbReference>
<dbReference type="AlphaFoldDB" id="D3F505"/>
<dbReference type="HOGENOM" id="CLU_1861802_0_0_11"/>
<keyword evidence="4" id="KW-1185">Reference proteome</keyword>
<keyword evidence="1" id="KW-0597">Phosphoprotein</keyword>